<proteinExistence type="inferred from homology"/>
<dbReference type="InterPro" id="IPR003735">
    <property type="entry name" value="Metal_Tscrpt_repr"/>
</dbReference>
<evidence type="ECO:0000256" key="1">
    <source>
        <dbReference type="ARBA" id="ARBA00005260"/>
    </source>
</evidence>
<keyword evidence="3" id="KW-1185">Reference proteome</keyword>
<dbReference type="RefSeq" id="WP_034890685.1">
    <property type="nucleotide sequence ID" value="NZ_JRUQ01000027.1"/>
</dbReference>
<dbReference type="CDD" id="cd10153">
    <property type="entry name" value="RcnR-FrmR-like_DUF156"/>
    <property type="match status" value="1"/>
</dbReference>
<dbReference type="GO" id="GO:0046872">
    <property type="term" value="F:metal ion binding"/>
    <property type="evidence" value="ECO:0007669"/>
    <property type="project" value="InterPro"/>
</dbReference>
<gene>
    <name evidence="2" type="ORF">NG99_08230</name>
</gene>
<evidence type="ECO:0000313" key="3">
    <source>
        <dbReference type="Proteomes" id="UP000030351"/>
    </source>
</evidence>
<dbReference type="Gene3D" id="1.20.58.1000">
    <property type="entry name" value="Metal-sensitive repressor, helix protomer"/>
    <property type="match status" value="1"/>
</dbReference>
<dbReference type="OrthoDB" id="9806052at2"/>
<comment type="caution">
    <text evidence="2">The sequence shown here is derived from an EMBL/GenBank/DDBJ whole genome shotgun (WGS) entry which is preliminary data.</text>
</comment>
<dbReference type="GO" id="GO:0045892">
    <property type="term" value="P:negative regulation of DNA-templated transcription"/>
    <property type="evidence" value="ECO:0007669"/>
    <property type="project" value="UniProtKB-ARBA"/>
</dbReference>
<dbReference type="EMBL" id="JRUQ01000027">
    <property type="protein sequence ID" value="KGT94591.1"/>
    <property type="molecule type" value="Genomic_DNA"/>
</dbReference>
<dbReference type="Proteomes" id="UP000030351">
    <property type="component" value="Unassembled WGS sequence"/>
</dbReference>
<dbReference type="InterPro" id="IPR038390">
    <property type="entry name" value="Metal_Tscrpt_repr_sf"/>
</dbReference>
<sequence>MPHSPEDKKRALNRIKRIQGQCEGIQRSLEAGVDCAPVLMQMAAVRGAINGLMTEVLESYIKEEFAGKLSAESESEQDIGELVKLVRSYFK</sequence>
<accession>A0A0A3ZAE6</accession>
<dbReference type="STRING" id="371042.NG99_08230"/>
<protein>
    <submittedName>
        <fullName evidence="2">Regulator</fullName>
    </submittedName>
</protein>
<evidence type="ECO:0000313" key="2">
    <source>
        <dbReference type="EMBL" id="KGT94591.1"/>
    </source>
</evidence>
<comment type="similarity">
    <text evidence="1">Belongs to the FrmR/RcnR family.</text>
</comment>
<dbReference type="Pfam" id="PF02583">
    <property type="entry name" value="Trns_repr_metal"/>
    <property type="match status" value="1"/>
</dbReference>
<dbReference type="PANTHER" id="PTHR33677">
    <property type="entry name" value="TRANSCRIPTIONAL REPRESSOR FRMR-RELATED"/>
    <property type="match status" value="1"/>
</dbReference>
<dbReference type="PANTHER" id="PTHR33677:SF5">
    <property type="entry name" value="TRANSCRIPTIONAL REPRESSOR FRMR"/>
    <property type="match status" value="1"/>
</dbReference>
<reference evidence="2 3" key="1">
    <citation type="submission" date="2014-10" db="EMBL/GenBank/DDBJ databases">
        <title>Genome sequence of Erwinia typographi M043b.</title>
        <authorList>
            <person name="Chan K.-G."/>
            <person name="Tan W.-S."/>
        </authorList>
    </citation>
    <scope>NUCLEOTIDE SEQUENCE [LARGE SCALE GENOMIC DNA]</scope>
    <source>
        <strain evidence="2 3">M043b</strain>
    </source>
</reference>
<dbReference type="eggNOG" id="COG1937">
    <property type="taxonomic scope" value="Bacteria"/>
</dbReference>
<dbReference type="AlphaFoldDB" id="A0A0A3ZAE6"/>
<dbReference type="GO" id="GO:0003677">
    <property type="term" value="F:DNA binding"/>
    <property type="evidence" value="ECO:0007669"/>
    <property type="project" value="InterPro"/>
</dbReference>
<name>A0A0A3ZAE6_9GAMM</name>
<organism evidence="2 3">
    <name type="scientific">Erwinia typographi</name>
    <dbReference type="NCBI Taxonomy" id="371042"/>
    <lineage>
        <taxon>Bacteria</taxon>
        <taxon>Pseudomonadati</taxon>
        <taxon>Pseudomonadota</taxon>
        <taxon>Gammaproteobacteria</taxon>
        <taxon>Enterobacterales</taxon>
        <taxon>Erwiniaceae</taxon>
        <taxon>Erwinia</taxon>
    </lineage>
</organism>